<name>A0A7J5YXP7_DISMA</name>
<feature type="domain" description="Chemokine interleukin-8-like" evidence="6">
    <location>
        <begin position="32"/>
        <end position="91"/>
    </location>
</feature>
<evidence type="ECO:0000259" key="6">
    <source>
        <dbReference type="SMART" id="SM00199"/>
    </source>
</evidence>
<keyword evidence="4 5" id="KW-0732">Signal</keyword>
<evidence type="ECO:0000256" key="4">
    <source>
        <dbReference type="ARBA" id="ARBA00022729"/>
    </source>
</evidence>
<evidence type="ECO:0000256" key="1">
    <source>
        <dbReference type="ARBA" id="ARBA00004613"/>
    </source>
</evidence>
<evidence type="ECO:0000313" key="8">
    <source>
        <dbReference type="Proteomes" id="UP000518266"/>
    </source>
</evidence>
<feature type="chain" id="PRO_5029900372" description="Chemokine interleukin-8-like domain-containing protein" evidence="5">
    <location>
        <begin position="27"/>
        <end position="103"/>
    </location>
</feature>
<keyword evidence="3" id="KW-0964">Secreted</keyword>
<evidence type="ECO:0000256" key="2">
    <source>
        <dbReference type="ARBA" id="ARBA00022514"/>
    </source>
</evidence>
<sequence length="103" mass="11429">MFRMAAPRLALCVCVLMLAVFTLTEGLRGAGPRRCCFKFNEREVPSGRVIGYMRTSQRCPNPAVLLRTVAGPRQLCVRPSATWVKNLISYLDTKAIPGETTNL</sequence>
<dbReference type="GO" id="GO:0008009">
    <property type="term" value="F:chemokine activity"/>
    <property type="evidence" value="ECO:0007669"/>
    <property type="project" value="InterPro"/>
</dbReference>
<gene>
    <name evidence="7" type="ORF">F7725_022295</name>
</gene>
<evidence type="ECO:0000256" key="5">
    <source>
        <dbReference type="SAM" id="SignalP"/>
    </source>
</evidence>
<comment type="caution">
    <text evidence="7">The sequence shown here is derived from an EMBL/GenBank/DDBJ whole genome shotgun (WGS) entry which is preliminary data.</text>
</comment>
<accession>A0A7J5YXP7</accession>
<dbReference type="AlphaFoldDB" id="A0A7J5YXP7"/>
<dbReference type="PANTHER" id="PTHR12015">
    <property type="entry name" value="SMALL INDUCIBLE CYTOKINE A"/>
    <property type="match status" value="1"/>
</dbReference>
<dbReference type="Proteomes" id="UP000518266">
    <property type="component" value="Unassembled WGS sequence"/>
</dbReference>
<dbReference type="SUPFAM" id="SSF54117">
    <property type="entry name" value="Interleukin 8-like chemokines"/>
    <property type="match status" value="1"/>
</dbReference>
<dbReference type="EMBL" id="JAAKFY010000007">
    <property type="protein sequence ID" value="KAF3854240.1"/>
    <property type="molecule type" value="Genomic_DNA"/>
</dbReference>
<reference evidence="7 8" key="1">
    <citation type="submission" date="2020-03" db="EMBL/GenBank/DDBJ databases">
        <title>Dissostichus mawsoni Genome sequencing and assembly.</title>
        <authorList>
            <person name="Park H."/>
        </authorList>
    </citation>
    <scope>NUCLEOTIDE SEQUENCE [LARGE SCALE GENOMIC DNA]</scope>
    <source>
        <strain evidence="7">DM0001</strain>
        <tissue evidence="7">Muscle</tissue>
    </source>
</reference>
<protein>
    <recommendedName>
        <fullName evidence="6">Chemokine interleukin-8-like domain-containing protein</fullName>
    </recommendedName>
</protein>
<dbReference type="InterPro" id="IPR039809">
    <property type="entry name" value="Chemokine_b/g/d"/>
</dbReference>
<evidence type="ECO:0000256" key="3">
    <source>
        <dbReference type="ARBA" id="ARBA00022525"/>
    </source>
</evidence>
<dbReference type="GO" id="GO:0006955">
    <property type="term" value="P:immune response"/>
    <property type="evidence" value="ECO:0007669"/>
    <property type="project" value="InterPro"/>
</dbReference>
<dbReference type="Pfam" id="PF00048">
    <property type="entry name" value="IL8"/>
    <property type="match status" value="1"/>
</dbReference>
<dbReference type="InterPro" id="IPR036048">
    <property type="entry name" value="Interleukin_8-like_sf"/>
</dbReference>
<keyword evidence="2" id="KW-0202">Cytokine</keyword>
<dbReference type="InterPro" id="IPR001811">
    <property type="entry name" value="Chemokine_IL8-like_dom"/>
</dbReference>
<comment type="subcellular location">
    <subcellularLocation>
        <location evidence="1">Secreted</location>
    </subcellularLocation>
</comment>
<feature type="signal peptide" evidence="5">
    <location>
        <begin position="1"/>
        <end position="26"/>
    </location>
</feature>
<evidence type="ECO:0000313" key="7">
    <source>
        <dbReference type="EMBL" id="KAF3854240.1"/>
    </source>
</evidence>
<keyword evidence="8" id="KW-1185">Reference proteome</keyword>
<organism evidence="7 8">
    <name type="scientific">Dissostichus mawsoni</name>
    <name type="common">Antarctic cod</name>
    <dbReference type="NCBI Taxonomy" id="36200"/>
    <lineage>
        <taxon>Eukaryota</taxon>
        <taxon>Metazoa</taxon>
        <taxon>Chordata</taxon>
        <taxon>Craniata</taxon>
        <taxon>Vertebrata</taxon>
        <taxon>Euteleostomi</taxon>
        <taxon>Actinopterygii</taxon>
        <taxon>Neopterygii</taxon>
        <taxon>Teleostei</taxon>
        <taxon>Neoteleostei</taxon>
        <taxon>Acanthomorphata</taxon>
        <taxon>Eupercaria</taxon>
        <taxon>Perciformes</taxon>
        <taxon>Notothenioidei</taxon>
        <taxon>Nototheniidae</taxon>
        <taxon>Dissostichus</taxon>
    </lineage>
</organism>
<proteinExistence type="predicted"/>
<dbReference type="PANTHER" id="PTHR12015:SF183">
    <property type="entry name" value="C-C MOTIF CHEMOKINE 3"/>
    <property type="match status" value="1"/>
</dbReference>
<dbReference type="SMART" id="SM00199">
    <property type="entry name" value="SCY"/>
    <property type="match status" value="1"/>
</dbReference>
<dbReference type="OrthoDB" id="9447832at2759"/>
<dbReference type="GO" id="GO:0005615">
    <property type="term" value="C:extracellular space"/>
    <property type="evidence" value="ECO:0007669"/>
    <property type="project" value="UniProtKB-KW"/>
</dbReference>
<dbReference type="Gene3D" id="2.40.50.40">
    <property type="match status" value="1"/>
</dbReference>
<dbReference type="CDD" id="cd00272">
    <property type="entry name" value="Chemokine_CC"/>
    <property type="match status" value="1"/>
</dbReference>